<dbReference type="Pfam" id="PF00347">
    <property type="entry name" value="Ribosomal_L6"/>
    <property type="match status" value="2"/>
</dbReference>
<evidence type="ECO:0000256" key="7">
    <source>
        <dbReference type="ARBA" id="ARBA00069416"/>
    </source>
</evidence>
<evidence type="ECO:0000256" key="2">
    <source>
        <dbReference type="ARBA" id="ARBA00022730"/>
    </source>
</evidence>
<dbReference type="AlphaFoldDB" id="A0A8J2T311"/>
<dbReference type="OrthoDB" id="540873at2759"/>
<organism evidence="10 11">
    <name type="scientific">Zygosaccharomyces bailii (strain CLIB 213 / ATCC 58445 / CBS 680 / BCRC 21525 / NBRC 1098 / NCYC 1416 / NRRL Y-2227)</name>
    <dbReference type="NCBI Taxonomy" id="1333698"/>
    <lineage>
        <taxon>Eukaryota</taxon>
        <taxon>Fungi</taxon>
        <taxon>Dikarya</taxon>
        <taxon>Ascomycota</taxon>
        <taxon>Saccharomycotina</taxon>
        <taxon>Saccharomycetes</taxon>
        <taxon>Saccharomycetales</taxon>
        <taxon>Saccharomycetaceae</taxon>
        <taxon>Zygosaccharomyces</taxon>
    </lineage>
</organism>
<evidence type="ECO:0000256" key="5">
    <source>
        <dbReference type="ARBA" id="ARBA00023274"/>
    </source>
</evidence>
<dbReference type="InterPro" id="IPR036789">
    <property type="entry name" value="Ribosomal_uL6-like_a/b-dom_sf"/>
</dbReference>
<evidence type="ECO:0000259" key="9">
    <source>
        <dbReference type="Pfam" id="PF00347"/>
    </source>
</evidence>
<dbReference type="InterPro" id="IPR002358">
    <property type="entry name" value="Ribosomal_uL6_CS"/>
</dbReference>
<dbReference type="InterPro" id="IPR020040">
    <property type="entry name" value="Ribosomal_uL6_a/b-dom"/>
</dbReference>
<keyword evidence="2" id="KW-0699">rRNA-binding</keyword>
<name>A0A8J2T311_ZYGB2</name>
<evidence type="ECO:0000256" key="3">
    <source>
        <dbReference type="ARBA" id="ARBA00022884"/>
    </source>
</evidence>
<accession>A0A8J2T311</accession>
<evidence type="ECO:0000256" key="8">
    <source>
        <dbReference type="RuleBase" id="RU003869"/>
    </source>
</evidence>
<feature type="domain" description="Large ribosomal subunit protein uL6 alpha-beta" evidence="9">
    <location>
        <begin position="125"/>
        <end position="199"/>
    </location>
</feature>
<dbReference type="Proteomes" id="UP000019375">
    <property type="component" value="Unassembled WGS sequence"/>
</dbReference>
<evidence type="ECO:0000256" key="6">
    <source>
        <dbReference type="ARBA" id="ARBA00037226"/>
    </source>
</evidence>
<dbReference type="InterPro" id="IPR000702">
    <property type="entry name" value="Ribosomal_uL6-like"/>
</dbReference>
<evidence type="ECO:0000313" key="10">
    <source>
        <dbReference type="EMBL" id="CDF87811.1"/>
    </source>
</evidence>
<dbReference type="PIRSF" id="PIRSF002162">
    <property type="entry name" value="Ribosomal_L6"/>
    <property type="match status" value="1"/>
</dbReference>
<dbReference type="EMBL" id="HG316454">
    <property type="protein sequence ID" value="CDF87811.1"/>
    <property type="molecule type" value="Genomic_DNA"/>
</dbReference>
<reference evidence="11" key="1">
    <citation type="journal article" date="2013" name="Genome Announc.">
        <title>Genome sequence of the food spoilage yeast Zygosaccharomyces bailii CLIB 213(T).</title>
        <authorList>
            <person name="Galeote V."/>
            <person name="Bigey F."/>
            <person name="Devillers H."/>
            <person name="Neuveglise C."/>
            <person name="Dequin S."/>
        </authorList>
    </citation>
    <scope>NUCLEOTIDE SEQUENCE [LARGE SCALE GENOMIC DNA]</scope>
    <source>
        <strain evidence="11">CLIB 213 / ATCC 58445 / CBS 680 / CCRC 21525 / NBRC 1098 / NCYC 1416 / NRRL Y-2227</strain>
    </source>
</reference>
<evidence type="ECO:0000256" key="1">
    <source>
        <dbReference type="ARBA" id="ARBA00009356"/>
    </source>
</evidence>
<keyword evidence="11" id="KW-1185">Reference proteome</keyword>
<evidence type="ECO:0000256" key="4">
    <source>
        <dbReference type="ARBA" id="ARBA00022980"/>
    </source>
</evidence>
<proteinExistence type="inferred from homology"/>
<dbReference type="PROSITE" id="PS00525">
    <property type="entry name" value="RIBOSOMAL_L6_1"/>
    <property type="match status" value="1"/>
</dbReference>
<keyword evidence="5 8" id="KW-0687">Ribonucleoprotein</keyword>
<evidence type="ECO:0000313" key="11">
    <source>
        <dbReference type="Proteomes" id="UP000019375"/>
    </source>
</evidence>
<dbReference type="GO" id="GO:0005762">
    <property type="term" value="C:mitochondrial large ribosomal subunit"/>
    <property type="evidence" value="ECO:0007669"/>
    <property type="project" value="TreeGrafter"/>
</dbReference>
<dbReference type="GO" id="GO:0003735">
    <property type="term" value="F:structural constituent of ribosome"/>
    <property type="evidence" value="ECO:0007669"/>
    <property type="project" value="InterPro"/>
</dbReference>
<dbReference type="PRINTS" id="PR00059">
    <property type="entry name" value="RIBOSOMALL6"/>
</dbReference>
<dbReference type="GO" id="GO:0019843">
    <property type="term" value="F:rRNA binding"/>
    <property type="evidence" value="ECO:0007669"/>
    <property type="project" value="UniProtKB-KW"/>
</dbReference>
<dbReference type="Gene3D" id="3.90.930.12">
    <property type="entry name" value="Ribosomal protein L6, alpha-beta domain"/>
    <property type="match status" value="2"/>
</dbReference>
<dbReference type="InterPro" id="IPR019906">
    <property type="entry name" value="Ribosomal_uL6_bac-type"/>
</dbReference>
<dbReference type="PANTHER" id="PTHR11655:SF14">
    <property type="entry name" value="LARGE RIBOSOMAL SUBUNIT PROTEIN UL6M"/>
    <property type="match status" value="1"/>
</dbReference>
<feature type="domain" description="Large ribosomal subunit protein uL6 alpha-beta" evidence="9">
    <location>
        <begin position="53"/>
        <end position="117"/>
    </location>
</feature>
<sequence>MSLINTRLFSFSRRVCSHIGSSPIYLAPDTKYSITTMRVPKVIRKGNKSLKLSQLIMVEGPKGKVGLEVPDFVKVHADENGAKINVSVLDASDKIQKSMWGTVRSLINNNITGVSEGHLATLKFVGTGYRAQLEQNGKFVSVKVGASVMQGLHVPDGITVKAPGPTSLIIEGSKKQQVHLFAANLRKFHPPEPYKGKGIYVNNETITLKDKKIK</sequence>
<gene>
    <name evidence="10" type="ORF">BN860_15016g</name>
</gene>
<protein>
    <recommendedName>
        <fullName evidence="7">Large ribosomal subunit protein uL6m</fullName>
    </recommendedName>
</protein>
<dbReference type="FunFam" id="3.90.930.12:FF:000006">
    <property type="entry name" value="50S ribosomal protein L6"/>
    <property type="match status" value="1"/>
</dbReference>
<keyword evidence="4 8" id="KW-0689">Ribosomal protein</keyword>
<comment type="function">
    <text evidence="6">Component of the mitochondrial ribosome (mitoribosome), a dedicated translation machinery responsible for the synthesis of mitochondrial genome-encoded proteins, including at least some of the essential transmembrane subunits of the mitochondrial respiratory chain. The mitoribosomes are attached to the mitochondrial inner membrane and translation products are cotranslationally integrated into the membrane.</text>
</comment>
<keyword evidence="3" id="KW-0694">RNA-binding</keyword>
<dbReference type="PANTHER" id="PTHR11655">
    <property type="entry name" value="60S/50S RIBOSOMAL PROTEIN L6/L9"/>
    <property type="match status" value="1"/>
</dbReference>
<comment type="similarity">
    <text evidence="1 8">Belongs to the universal ribosomal protein uL6 family.</text>
</comment>
<dbReference type="SUPFAM" id="SSF56053">
    <property type="entry name" value="Ribosomal protein L6"/>
    <property type="match status" value="2"/>
</dbReference>
<dbReference type="GO" id="GO:0006412">
    <property type="term" value="P:translation"/>
    <property type="evidence" value="ECO:0007669"/>
    <property type="project" value="InterPro"/>
</dbReference>